<feature type="compositionally biased region" description="Polar residues" evidence="1">
    <location>
        <begin position="378"/>
        <end position="389"/>
    </location>
</feature>
<dbReference type="Pfam" id="PF10382">
    <property type="entry name" value="ZGRF1-like_N"/>
    <property type="match status" value="1"/>
</dbReference>
<comment type="caution">
    <text evidence="3">The sequence shown here is derived from an EMBL/GenBank/DDBJ whole genome shotgun (WGS) entry which is preliminary data.</text>
</comment>
<name>A0AAE0IU25_9PEZI</name>
<dbReference type="GO" id="GO:0035861">
    <property type="term" value="C:site of double-strand break"/>
    <property type="evidence" value="ECO:0007669"/>
    <property type="project" value="TreeGrafter"/>
</dbReference>
<feature type="compositionally biased region" description="Basic and acidic residues" evidence="1">
    <location>
        <begin position="453"/>
        <end position="464"/>
    </location>
</feature>
<dbReference type="EMBL" id="JAUEDM010000001">
    <property type="protein sequence ID" value="KAK3331169.1"/>
    <property type="molecule type" value="Genomic_DNA"/>
</dbReference>
<feature type="domain" description="5'-3' DNA helicase ZGRF1-like N-terminal" evidence="2">
    <location>
        <begin position="25"/>
        <end position="106"/>
    </location>
</feature>
<feature type="compositionally biased region" description="Basic and acidic residues" evidence="1">
    <location>
        <begin position="873"/>
        <end position="883"/>
    </location>
</feature>
<evidence type="ECO:0000313" key="3">
    <source>
        <dbReference type="EMBL" id="KAK3331169.1"/>
    </source>
</evidence>
<dbReference type="GO" id="GO:0005634">
    <property type="term" value="C:nucleus"/>
    <property type="evidence" value="ECO:0007669"/>
    <property type="project" value="TreeGrafter"/>
</dbReference>
<protein>
    <recommendedName>
        <fullName evidence="2">5'-3' DNA helicase ZGRF1-like N-terminal domain-containing protein</fullName>
    </recommendedName>
</protein>
<dbReference type="Proteomes" id="UP001283341">
    <property type="component" value="Unassembled WGS sequence"/>
</dbReference>
<feature type="compositionally biased region" description="Acidic residues" evidence="1">
    <location>
        <begin position="395"/>
        <end position="408"/>
    </location>
</feature>
<dbReference type="InterPro" id="IPR018838">
    <property type="entry name" value="ZGRF1-like_N"/>
</dbReference>
<feature type="region of interest" description="Disordered" evidence="1">
    <location>
        <begin position="177"/>
        <end position="256"/>
    </location>
</feature>
<keyword evidence="4" id="KW-1185">Reference proteome</keyword>
<proteinExistence type="predicted"/>
<feature type="compositionally biased region" description="Polar residues" evidence="1">
    <location>
        <begin position="755"/>
        <end position="775"/>
    </location>
</feature>
<evidence type="ECO:0000313" key="4">
    <source>
        <dbReference type="Proteomes" id="UP001283341"/>
    </source>
</evidence>
<accession>A0AAE0IU25</accession>
<feature type="compositionally biased region" description="Polar residues" evidence="1">
    <location>
        <begin position="849"/>
        <end position="866"/>
    </location>
</feature>
<dbReference type="GO" id="GO:0006302">
    <property type="term" value="P:double-strand break repair"/>
    <property type="evidence" value="ECO:0007669"/>
    <property type="project" value="TreeGrafter"/>
</dbReference>
<feature type="compositionally biased region" description="Basic and acidic residues" evidence="1">
    <location>
        <begin position="722"/>
        <end position="734"/>
    </location>
</feature>
<dbReference type="AlphaFoldDB" id="A0AAE0IU25"/>
<feature type="region of interest" description="Disordered" evidence="1">
    <location>
        <begin position="692"/>
        <end position="815"/>
    </location>
</feature>
<feature type="compositionally biased region" description="Polar residues" evidence="1">
    <location>
        <begin position="419"/>
        <end position="433"/>
    </location>
</feature>
<feature type="compositionally biased region" description="Low complexity" evidence="1">
    <location>
        <begin position="971"/>
        <end position="983"/>
    </location>
</feature>
<feature type="compositionally biased region" description="Polar residues" evidence="1">
    <location>
        <begin position="784"/>
        <end position="801"/>
    </location>
</feature>
<feature type="compositionally biased region" description="Low complexity" evidence="1">
    <location>
        <begin position="909"/>
        <end position="919"/>
    </location>
</feature>
<gene>
    <name evidence="3" type="ORF">B0H66DRAFT_466065</name>
</gene>
<evidence type="ECO:0000256" key="1">
    <source>
        <dbReference type="SAM" id="MobiDB-lite"/>
    </source>
</evidence>
<feature type="region of interest" description="Disordered" evidence="1">
    <location>
        <begin position="328"/>
        <end position="674"/>
    </location>
</feature>
<feature type="compositionally biased region" description="Pro residues" evidence="1">
    <location>
        <begin position="238"/>
        <end position="249"/>
    </location>
</feature>
<reference evidence="3" key="1">
    <citation type="journal article" date="2023" name="Mol. Phylogenet. Evol.">
        <title>Genome-scale phylogeny and comparative genomics of the fungal order Sordariales.</title>
        <authorList>
            <person name="Hensen N."/>
            <person name="Bonometti L."/>
            <person name="Westerberg I."/>
            <person name="Brannstrom I.O."/>
            <person name="Guillou S."/>
            <person name="Cros-Aarteil S."/>
            <person name="Calhoun S."/>
            <person name="Haridas S."/>
            <person name="Kuo A."/>
            <person name="Mondo S."/>
            <person name="Pangilinan J."/>
            <person name="Riley R."/>
            <person name="LaButti K."/>
            <person name="Andreopoulos B."/>
            <person name="Lipzen A."/>
            <person name="Chen C."/>
            <person name="Yan M."/>
            <person name="Daum C."/>
            <person name="Ng V."/>
            <person name="Clum A."/>
            <person name="Steindorff A."/>
            <person name="Ohm R.A."/>
            <person name="Martin F."/>
            <person name="Silar P."/>
            <person name="Natvig D.O."/>
            <person name="Lalanne C."/>
            <person name="Gautier V."/>
            <person name="Ament-Velasquez S.L."/>
            <person name="Kruys A."/>
            <person name="Hutchinson M.I."/>
            <person name="Powell A.J."/>
            <person name="Barry K."/>
            <person name="Miller A.N."/>
            <person name="Grigoriev I.V."/>
            <person name="Debuchy R."/>
            <person name="Gladieux P."/>
            <person name="Hiltunen Thoren M."/>
            <person name="Johannesson H."/>
        </authorList>
    </citation>
    <scope>NUCLEOTIDE SEQUENCE</scope>
    <source>
        <strain evidence="3">CBS 118394</strain>
    </source>
</reference>
<dbReference type="InterPro" id="IPR052800">
    <property type="entry name" value="DNA_Repair_Helicase_ZGRF1"/>
</dbReference>
<feature type="compositionally biased region" description="Basic and acidic residues" evidence="1">
    <location>
        <begin position="179"/>
        <end position="206"/>
    </location>
</feature>
<feature type="compositionally biased region" description="Basic and acidic residues" evidence="1">
    <location>
        <begin position="1009"/>
        <end position="1021"/>
    </location>
</feature>
<reference evidence="3" key="2">
    <citation type="submission" date="2023-06" db="EMBL/GenBank/DDBJ databases">
        <authorList>
            <consortium name="Lawrence Berkeley National Laboratory"/>
            <person name="Haridas S."/>
            <person name="Hensen N."/>
            <person name="Bonometti L."/>
            <person name="Westerberg I."/>
            <person name="Brannstrom I.O."/>
            <person name="Guillou S."/>
            <person name="Cros-Aarteil S."/>
            <person name="Calhoun S."/>
            <person name="Kuo A."/>
            <person name="Mondo S."/>
            <person name="Pangilinan J."/>
            <person name="Riley R."/>
            <person name="Labutti K."/>
            <person name="Andreopoulos B."/>
            <person name="Lipzen A."/>
            <person name="Chen C."/>
            <person name="Yanf M."/>
            <person name="Daum C."/>
            <person name="Ng V."/>
            <person name="Clum A."/>
            <person name="Steindorff A."/>
            <person name="Ohm R."/>
            <person name="Martin F."/>
            <person name="Silar P."/>
            <person name="Natvig D."/>
            <person name="Lalanne C."/>
            <person name="Gautier V."/>
            <person name="Ament-Velasquez S.L."/>
            <person name="Kruys A."/>
            <person name="Hutchinson M.I."/>
            <person name="Powell A.J."/>
            <person name="Barry K."/>
            <person name="Miller A.N."/>
            <person name="Grigoriev I.V."/>
            <person name="Debuchy R."/>
            <person name="Gladieux P."/>
            <person name="Thoren M.H."/>
            <person name="Johannesson H."/>
        </authorList>
    </citation>
    <scope>NUCLEOTIDE SEQUENCE</scope>
    <source>
        <strain evidence="3">CBS 118394</strain>
    </source>
</reference>
<evidence type="ECO:0000259" key="2">
    <source>
        <dbReference type="Pfam" id="PF10382"/>
    </source>
</evidence>
<feature type="compositionally biased region" description="Polar residues" evidence="1">
    <location>
        <begin position="512"/>
        <end position="526"/>
    </location>
</feature>
<sequence>MATLTSSGSAPGTHDRNAAGSSAPVLEFLCLFTHDIRRKQKRWQDGRLKYHLFNKRVMVYDDRGNFVGDMHWRRDWELDEGEEVELERGGIIVQVAECVGRQNQDLSELLDKRAIEKEQRAAVRPAVVPVPMHTPLSVTRPRPQVQDHFQTRHRPLNALLGTPSGHHGRAVVPAVSPFEQRHAANETPDRQTDSRPTKRTKYDDLPSSKMGYAQSLFGAPLSLSGVPMSSAPTRRAPKPQPRVEIPPSPEEVTQNPVVPMEPVGEAAGQLDRRSRMSNTNVVAGLQARHSGADTAPRVTSRHFANDQADTLADSGPVIAEEQQQTELPGVNGLGHRNPAPASRTAPWRTELPKPTKATPVMQRNAANPFVRQNPEKFGNNQTRDISGPSNGEEIIILDDDREASDQAEETPVPRKAKPNITSKRTASDVQPQRNVRRKKSPLPPRASPSRMESGLKDAPPRDLGTETGSEAAQKEPRTELRLKSRQKRGLLVMSEMAKKSQRKKAQRASSQPTQKAPGTSGPSQQDKPPRARSANHDAVENSALATSGTLRKSPKTTTERPKTADSVYDIPENTNDEHIHQESPSPGRAAKPKKPVKNGEPATRKAKSVQAKMVQPDPEPRSRNHLLRTSTRLASKVSHRENQIEGNPSCAPVEQISSDGNPEEDLPHVPVGPRLVKLGNRSVKSREIIGFVMSSSPVLSEPDTPSSPPRPEVNKDSFQVMERPDPIVETREDALTAMQNPSPMPNTRMDARTNMADSLKTSTPNGTTPSLQRHNSLPERRECSSIQDTGRFSGASNSVGQLPSRVSLRSGLNRAKSAVTRAEIGGVVDVHPLATGSDLPNAAPVGDAASTTVSKNLSPVENQTKASGGGLHSESHKLPDSLHRGQQPSVIRSLEKPAAAEAGPIRSVVPTEATTGTGTNPPPPPRIVNPATRGRKAALKSHAAGQTPQSVLPPPDPLADRSVNLLRGSEAASRPAVAPAAAAGGNERPKRKMTFPGFASVKEGGPWSREAHDLLETGRPR</sequence>
<dbReference type="PANTHER" id="PTHR28535">
    <property type="entry name" value="ZINC FINGER GRF-TYPE CONTAINING 1"/>
    <property type="match status" value="1"/>
</dbReference>
<feature type="region of interest" description="Disordered" evidence="1">
    <location>
        <begin position="831"/>
        <end position="1021"/>
    </location>
</feature>
<dbReference type="PANTHER" id="PTHR28535:SF1">
    <property type="entry name" value="PROTEIN ZGRF1"/>
    <property type="match status" value="1"/>
</dbReference>
<organism evidence="3 4">
    <name type="scientific">Apodospora peruviana</name>
    <dbReference type="NCBI Taxonomy" id="516989"/>
    <lineage>
        <taxon>Eukaryota</taxon>
        <taxon>Fungi</taxon>
        <taxon>Dikarya</taxon>
        <taxon>Ascomycota</taxon>
        <taxon>Pezizomycotina</taxon>
        <taxon>Sordariomycetes</taxon>
        <taxon>Sordariomycetidae</taxon>
        <taxon>Sordariales</taxon>
        <taxon>Lasiosphaeriaceae</taxon>
        <taxon>Apodospora</taxon>
    </lineage>
</organism>
<feature type="compositionally biased region" description="Basic and acidic residues" evidence="1">
    <location>
        <begin position="472"/>
        <end position="482"/>
    </location>
</feature>